<accession>A0A3R9P1B0</accession>
<name>A0A3R9P1B0_9BACT</name>
<gene>
    <name evidence="2" type="ORF">EDE15_4421</name>
</gene>
<dbReference type="RefSeq" id="WP_125487120.1">
    <property type="nucleotide sequence ID" value="NZ_RSDW01000001.1"/>
</dbReference>
<sequence length="322" mass="34741">MYSIRMIGFISVLTGAVLSQAQQITSVTTTQAEVKPLVTDLPVSTSSVTDLHLRPLFTTTIRLPEAVTSVAVGAPTLFEVEHSDQEPRLVFVKPSTKESATSNLVIALQSGQEISMRLLSDGNGGDAPVDFVVNYRPPQSFLIGSSDAAAHSVETARDERPKIVPAIDQALKIQAEIATPSWIGGLAKDERNPDGKAAEKPLAAALGAVREKGEEMLVAYSVMNTTNHWIEVLPPQVELNSPNLGGDKKKDKKHEILAEQIPITDYRLNARRLAPGERADGAVQFARPGFKQSKDRLLLQLATASAVDTPLLMPVPFVAPER</sequence>
<protein>
    <recommendedName>
        <fullName evidence="4">DUF2381 family protein</fullName>
    </recommendedName>
</protein>
<organism evidence="2 3">
    <name type="scientific">Edaphobacter aggregans</name>
    <dbReference type="NCBI Taxonomy" id="570835"/>
    <lineage>
        <taxon>Bacteria</taxon>
        <taxon>Pseudomonadati</taxon>
        <taxon>Acidobacteriota</taxon>
        <taxon>Terriglobia</taxon>
        <taxon>Terriglobales</taxon>
        <taxon>Acidobacteriaceae</taxon>
        <taxon>Edaphobacter</taxon>
    </lineage>
</organism>
<evidence type="ECO:0000313" key="3">
    <source>
        <dbReference type="Proteomes" id="UP000269669"/>
    </source>
</evidence>
<comment type="caution">
    <text evidence="2">The sequence shown here is derived from an EMBL/GenBank/DDBJ whole genome shotgun (WGS) entry which is preliminary data.</text>
</comment>
<evidence type="ECO:0000313" key="2">
    <source>
        <dbReference type="EMBL" id="RSL18818.1"/>
    </source>
</evidence>
<evidence type="ECO:0000256" key="1">
    <source>
        <dbReference type="SAM" id="SignalP"/>
    </source>
</evidence>
<feature type="chain" id="PRO_5018687994" description="DUF2381 family protein" evidence="1">
    <location>
        <begin position="22"/>
        <end position="322"/>
    </location>
</feature>
<keyword evidence="3" id="KW-1185">Reference proteome</keyword>
<feature type="signal peptide" evidence="1">
    <location>
        <begin position="1"/>
        <end position="21"/>
    </location>
</feature>
<reference evidence="2 3" key="1">
    <citation type="submission" date="2018-12" db="EMBL/GenBank/DDBJ databases">
        <title>Sequencing of bacterial isolates from soil warming experiment in Harvard Forest, Massachusetts, USA.</title>
        <authorList>
            <person name="Deangelis K."/>
        </authorList>
    </citation>
    <scope>NUCLEOTIDE SEQUENCE [LARGE SCALE GENOMIC DNA]</scope>
    <source>
        <strain evidence="2 3">EB153</strain>
    </source>
</reference>
<dbReference type="OrthoDB" id="110925at2"/>
<dbReference type="EMBL" id="RSDW01000001">
    <property type="protein sequence ID" value="RSL18818.1"/>
    <property type="molecule type" value="Genomic_DNA"/>
</dbReference>
<proteinExistence type="predicted"/>
<dbReference type="Proteomes" id="UP000269669">
    <property type="component" value="Unassembled WGS sequence"/>
</dbReference>
<dbReference type="AlphaFoldDB" id="A0A3R9P1B0"/>
<evidence type="ECO:0008006" key="4">
    <source>
        <dbReference type="Google" id="ProtNLM"/>
    </source>
</evidence>
<keyword evidence="1" id="KW-0732">Signal</keyword>